<evidence type="ECO:0000256" key="5">
    <source>
        <dbReference type="ARBA" id="ARBA00022692"/>
    </source>
</evidence>
<dbReference type="InterPro" id="IPR006153">
    <property type="entry name" value="Cation/H_exchanger_TM"/>
</dbReference>
<evidence type="ECO:0000259" key="11">
    <source>
        <dbReference type="Pfam" id="PF02254"/>
    </source>
</evidence>
<feature type="transmembrane region" description="Helical" evidence="9">
    <location>
        <begin position="182"/>
        <end position="204"/>
    </location>
</feature>
<feature type="transmembrane region" description="Helical" evidence="9">
    <location>
        <begin position="216"/>
        <end position="236"/>
    </location>
</feature>
<gene>
    <name evidence="12" type="ORF">BEI_1378</name>
</gene>
<keyword evidence="4" id="KW-0050">Antiport</keyword>
<feature type="transmembrane region" description="Helical" evidence="9">
    <location>
        <begin position="55"/>
        <end position="74"/>
    </location>
</feature>
<protein>
    <submittedName>
        <fullName evidence="12">Glutathione-regulated potassium-efflux system protein KefB</fullName>
    </submittedName>
</protein>
<reference evidence="12 13" key="1">
    <citation type="journal article" date="2017" name="Sci. Rep.">
        <title>Revealing the Saline Adaptation Strategies of the Halophilic Bacterium Halomonas beimenensis through High-throughput Omics and Transposon Mutagenesis Approaches.</title>
        <authorList>
            <person name="Chen Y.H."/>
            <person name="Lin S.S."/>
            <person name="Shyu Y.T."/>
        </authorList>
    </citation>
    <scope>NUCLEOTIDE SEQUENCE [LARGE SCALE GENOMIC DNA]</scope>
    <source>
        <strain evidence="12 13">NTU-111</strain>
    </source>
</reference>
<evidence type="ECO:0000256" key="9">
    <source>
        <dbReference type="SAM" id="Phobius"/>
    </source>
</evidence>
<feature type="transmembrane region" description="Helical" evidence="9">
    <location>
        <begin position="6"/>
        <end position="23"/>
    </location>
</feature>
<evidence type="ECO:0000313" key="12">
    <source>
        <dbReference type="EMBL" id="ATJ82365.1"/>
    </source>
</evidence>
<feature type="transmembrane region" description="Helical" evidence="9">
    <location>
        <begin position="324"/>
        <end position="346"/>
    </location>
</feature>
<sequence>MLESVFAQIGMVLGLAVLGGILAQWLRQPLIVAFIGVGILLGPSGLGLVEQRTEIELFARLGIALLLFVVGLKLDLHIIRTVGPVALASGLGQVVFTSAMGYVIALGLGMSPVTALYVAVALTFSSTIIIVKLLSDKREVDALHGRIAVGFLIVQDIVVVLVMIGLTAYGQAGGDANMGWEALKVLLTGAAMLAGLALLMRYVLPGLLHRLAHSSELLMLFAIAWAVIGAVAGELLGFSKEVGAFLAGVSIASTPYREQVASRLVSLRDFLLLFFFIELGATLNLGTLGAQLGASAVLSLFVLIGNPLIVMAIMGYMGYRKRTGFLAGLTVAQISEFSLILAAMGLTLGHLQQETVGLITLVGMITISVSTYMILYSHALYERLAPRLSFFEREVPHRELDSLDEANNEVDVLLIGLGRYGAALAADLRARGCRLLAVDFDPTTVQQHVRDRYRVCYGDAEDPEFLATLPLNQARWVVSTLRDPAVNRMLLHGLRQQGFTGKVAVAVSHRREARRFEQDGVDLVLVPYADAAREAAIRVMASPSSVESREGKSA</sequence>
<dbReference type="Pfam" id="PF02254">
    <property type="entry name" value="TrkA_N"/>
    <property type="match status" value="1"/>
</dbReference>
<dbReference type="Gene3D" id="1.20.1530.20">
    <property type="match status" value="1"/>
</dbReference>
<evidence type="ECO:0000256" key="1">
    <source>
        <dbReference type="ARBA" id="ARBA00004141"/>
    </source>
</evidence>
<dbReference type="Gene3D" id="3.40.50.720">
    <property type="entry name" value="NAD(P)-binding Rossmann-like Domain"/>
    <property type="match status" value="1"/>
</dbReference>
<keyword evidence="3" id="KW-0813">Transport</keyword>
<feature type="transmembrane region" description="Helical" evidence="9">
    <location>
        <begin position="114"/>
        <end position="135"/>
    </location>
</feature>
<dbReference type="OrthoDB" id="3418949at2"/>
<feature type="transmembrane region" description="Helical" evidence="9">
    <location>
        <begin position="86"/>
        <end position="108"/>
    </location>
</feature>
<dbReference type="GO" id="GO:0006813">
    <property type="term" value="P:potassium ion transport"/>
    <property type="evidence" value="ECO:0007669"/>
    <property type="project" value="InterPro"/>
</dbReference>
<dbReference type="Proteomes" id="UP000219993">
    <property type="component" value="Chromosome"/>
</dbReference>
<dbReference type="InterPro" id="IPR038770">
    <property type="entry name" value="Na+/solute_symporter_sf"/>
</dbReference>
<evidence type="ECO:0000259" key="10">
    <source>
        <dbReference type="Pfam" id="PF00999"/>
    </source>
</evidence>
<keyword evidence="7" id="KW-0406">Ion transport</keyword>
<keyword evidence="6 9" id="KW-1133">Transmembrane helix</keyword>
<evidence type="ECO:0000313" key="13">
    <source>
        <dbReference type="Proteomes" id="UP000219993"/>
    </source>
</evidence>
<comment type="similarity">
    <text evidence="2">Belongs to the monovalent cation:proton antiporter 2 (CPA2) transporter (TC 2.A.37) family.</text>
</comment>
<proteinExistence type="inferred from homology"/>
<keyword evidence="8 9" id="KW-0472">Membrane</keyword>
<dbReference type="SUPFAM" id="SSF51735">
    <property type="entry name" value="NAD(P)-binding Rossmann-fold domains"/>
    <property type="match status" value="1"/>
</dbReference>
<feature type="transmembrane region" description="Helical" evidence="9">
    <location>
        <begin position="358"/>
        <end position="381"/>
    </location>
</feature>
<keyword evidence="5 9" id="KW-0812">Transmembrane</keyword>
<dbReference type="Pfam" id="PF00999">
    <property type="entry name" value="Na_H_Exchanger"/>
    <property type="match status" value="1"/>
</dbReference>
<dbReference type="InterPro" id="IPR003148">
    <property type="entry name" value="RCK_N"/>
</dbReference>
<dbReference type="PANTHER" id="PTHR42751:SF3">
    <property type="entry name" value="SODIUM_GLUTAMATE SYMPORTER"/>
    <property type="match status" value="1"/>
</dbReference>
<name>A0A291P655_9GAMM</name>
<dbReference type="RefSeq" id="WP_097788821.1">
    <property type="nucleotide sequence ID" value="NZ_BAAADT010000012.1"/>
</dbReference>
<evidence type="ECO:0000256" key="2">
    <source>
        <dbReference type="ARBA" id="ARBA00005551"/>
    </source>
</evidence>
<dbReference type="EMBL" id="CP021435">
    <property type="protein sequence ID" value="ATJ82365.1"/>
    <property type="molecule type" value="Genomic_DNA"/>
</dbReference>
<dbReference type="InterPro" id="IPR036291">
    <property type="entry name" value="NAD(P)-bd_dom_sf"/>
</dbReference>
<dbReference type="GO" id="GO:0015297">
    <property type="term" value="F:antiporter activity"/>
    <property type="evidence" value="ECO:0007669"/>
    <property type="project" value="UniProtKB-KW"/>
</dbReference>
<dbReference type="GO" id="GO:1902600">
    <property type="term" value="P:proton transmembrane transport"/>
    <property type="evidence" value="ECO:0007669"/>
    <property type="project" value="InterPro"/>
</dbReference>
<keyword evidence="13" id="KW-1185">Reference proteome</keyword>
<feature type="transmembrane region" description="Helical" evidence="9">
    <location>
        <begin position="147"/>
        <end position="170"/>
    </location>
</feature>
<evidence type="ECO:0000256" key="8">
    <source>
        <dbReference type="ARBA" id="ARBA00023136"/>
    </source>
</evidence>
<accession>A0A291P655</accession>
<dbReference type="AlphaFoldDB" id="A0A291P655"/>
<comment type="subcellular location">
    <subcellularLocation>
        <location evidence="1">Membrane</location>
        <topology evidence="1">Multi-pass membrane protein</topology>
    </subcellularLocation>
</comment>
<dbReference type="GO" id="GO:0016020">
    <property type="term" value="C:membrane"/>
    <property type="evidence" value="ECO:0007669"/>
    <property type="project" value="UniProtKB-SubCell"/>
</dbReference>
<feature type="transmembrane region" description="Helical" evidence="9">
    <location>
        <begin position="296"/>
        <end position="317"/>
    </location>
</feature>
<feature type="transmembrane region" description="Helical" evidence="9">
    <location>
        <begin position="30"/>
        <end position="49"/>
    </location>
</feature>
<evidence type="ECO:0000256" key="3">
    <source>
        <dbReference type="ARBA" id="ARBA00022448"/>
    </source>
</evidence>
<feature type="domain" description="Cation/H+ exchanger transmembrane" evidence="10">
    <location>
        <begin position="15"/>
        <end position="371"/>
    </location>
</feature>
<feature type="domain" description="RCK N-terminal" evidence="11">
    <location>
        <begin position="412"/>
        <end position="527"/>
    </location>
</feature>
<evidence type="ECO:0000256" key="4">
    <source>
        <dbReference type="ARBA" id="ARBA00022449"/>
    </source>
</evidence>
<dbReference type="KEGG" id="hbe:BEI_1378"/>
<dbReference type="PANTHER" id="PTHR42751">
    <property type="entry name" value="SODIUM/HYDROGEN EXCHANGER FAMILY/TRKA DOMAIN PROTEIN"/>
    <property type="match status" value="1"/>
</dbReference>
<feature type="transmembrane region" description="Helical" evidence="9">
    <location>
        <begin position="270"/>
        <end position="290"/>
    </location>
</feature>
<evidence type="ECO:0000256" key="7">
    <source>
        <dbReference type="ARBA" id="ARBA00023065"/>
    </source>
</evidence>
<organism evidence="12 13">
    <name type="scientific">Halomonas beimenensis</name>
    <dbReference type="NCBI Taxonomy" id="475662"/>
    <lineage>
        <taxon>Bacteria</taxon>
        <taxon>Pseudomonadati</taxon>
        <taxon>Pseudomonadota</taxon>
        <taxon>Gammaproteobacteria</taxon>
        <taxon>Oceanospirillales</taxon>
        <taxon>Halomonadaceae</taxon>
        <taxon>Halomonas</taxon>
    </lineage>
</organism>
<evidence type="ECO:0000256" key="6">
    <source>
        <dbReference type="ARBA" id="ARBA00022989"/>
    </source>
</evidence>